<comment type="caution">
    <text evidence="2">The sequence shown here is derived from an EMBL/GenBank/DDBJ whole genome shotgun (WGS) entry which is preliminary data.</text>
</comment>
<reference evidence="2" key="1">
    <citation type="submission" date="2019-08" db="EMBL/GenBank/DDBJ databases">
        <authorList>
            <person name="Kucharzyk K."/>
            <person name="Murdoch R.W."/>
            <person name="Higgins S."/>
            <person name="Loffler F."/>
        </authorList>
    </citation>
    <scope>NUCLEOTIDE SEQUENCE</scope>
</reference>
<sequence length="209" mass="21204">MSPVSPSTSSGVPSAISARRAPTATMQGMPSWRAMIAVWLVLPPSWVTRPAITSGRSPAVSAGARSSASSTTGESGSGTPGSGSPRSSAITRSRTSFRSVVRSAIRPPIFSNFATKVSVAWTAAQSAGAPWSISLLTVRCQPLSVASAAVAASTSEACPVTIPARPDSRLPTTAAAAAKRSFSPWRPSSATSAPWVGSAGRGRTHWAGA</sequence>
<dbReference type="EMBL" id="VSSQ01051215">
    <property type="protein sequence ID" value="MPN05302.1"/>
    <property type="molecule type" value="Genomic_DNA"/>
</dbReference>
<evidence type="ECO:0000313" key="2">
    <source>
        <dbReference type="EMBL" id="MPN05302.1"/>
    </source>
</evidence>
<evidence type="ECO:0000256" key="1">
    <source>
        <dbReference type="SAM" id="MobiDB-lite"/>
    </source>
</evidence>
<accession>A0A645EVP6</accession>
<feature type="compositionally biased region" description="Low complexity" evidence="1">
    <location>
        <begin position="1"/>
        <end position="18"/>
    </location>
</feature>
<organism evidence="2">
    <name type="scientific">bioreactor metagenome</name>
    <dbReference type="NCBI Taxonomy" id="1076179"/>
    <lineage>
        <taxon>unclassified sequences</taxon>
        <taxon>metagenomes</taxon>
        <taxon>ecological metagenomes</taxon>
    </lineage>
</organism>
<feature type="compositionally biased region" description="Low complexity" evidence="1">
    <location>
        <begin position="54"/>
        <end position="74"/>
    </location>
</feature>
<proteinExistence type="predicted"/>
<gene>
    <name evidence="2" type="ORF">SDC9_152552</name>
</gene>
<feature type="region of interest" description="Disordered" evidence="1">
    <location>
        <begin position="52"/>
        <end position="93"/>
    </location>
</feature>
<dbReference type="AlphaFoldDB" id="A0A645EVP6"/>
<name>A0A645EVP6_9ZZZZ</name>
<feature type="region of interest" description="Disordered" evidence="1">
    <location>
        <begin position="173"/>
        <end position="209"/>
    </location>
</feature>
<protein>
    <submittedName>
        <fullName evidence="2">Uncharacterized protein</fullName>
    </submittedName>
</protein>
<feature type="region of interest" description="Disordered" evidence="1">
    <location>
        <begin position="1"/>
        <end position="23"/>
    </location>
</feature>
<feature type="compositionally biased region" description="Low complexity" evidence="1">
    <location>
        <begin position="82"/>
        <end position="93"/>
    </location>
</feature>